<feature type="transmembrane region" description="Helical" evidence="2">
    <location>
        <begin position="313"/>
        <end position="337"/>
    </location>
</feature>
<protein>
    <submittedName>
        <fullName evidence="3">Uncharacterized protein</fullName>
    </submittedName>
</protein>
<feature type="transmembrane region" description="Helical" evidence="2">
    <location>
        <begin position="212"/>
        <end position="237"/>
    </location>
</feature>
<dbReference type="Pfam" id="PF11309">
    <property type="entry name" value="DUF3112"/>
    <property type="match status" value="1"/>
</dbReference>
<reference evidence="3 4" key="1">
    <citation type="submission" date="2024-01" db="EMBL/GenBank/DDBJ databases">
        <authorList>
            <consortium name="Genoscope - CEA"/>
            <person name="William W."/>
        </authorList>
    </citation>
    <scope>NUCLEOTIDE SEQUENCE [LARGE SCALE GENOMIC DNA]</scope>
    <source>
        <strain evidence="3 4">29B2s-10</strain>
    </source>
</reference>
<evidence type="ECO:0000313" key="3">
    <source>
        <dbReference type="EMBL" id="CAK7921657.1"/>
    </source>
</evidence>
<feature type="transmembrane region" description="Helical" evidence="2">
    <location>
        <begin position="352"/>
        <end position="371"/>
    </location>
</feature>
<evidence type="ECO:0000256" key="2">
    <source>
        <dbReference type="SAM" id="Phobius"/>
    </source>
</evidence>
<feature type="transmembrane region" description="Helical" evidence="2">
    <location>
        <begin position="97"/>
        <end position="122"/>
    </location>
</feature>
<dbReference type="PANTHER" id="PTHR35184:SF1">
    <property type="entry name" value="INTEGRAL MEMBRANE PROTEIN"/>
    <property type="match status" value="1"/>
</dbReference>
<dbReference type="PANTHER" id="PTHR35184">
    <property type="entry name" value="YALI0C10208P"/>
    <property type="match status" value="1"/>
</dbReference>
<dbReference type="InterPro" id="IPR021460">
    <property type="entry name" value="DUF3112"/>
</dbReference>
<keyword evidence="4" id="KW-1185">Reference proteome</keyword>
<feature type="transmembrane region" description="Helical" evidence="2">
    <location>
        <begin position="68"/>
        <end position="90"/>
    </location>
</feature>
<gene>
    <name evidence="3" type="ORF">CAAN4_H16864</name>
</gene>
<proteinExistence type="predicted"/>
<keyword evidence="2" id="KW-1133">Transmembrane helix</keyword>
<feature type="transmembrane region" description="Helical" evidence="2">
    <location>
        <begin position="170"/>
        <end position="192"/>
    </location>
</feature>
<feature type="compositionally biased region" description="Basic and acidic residues" evidence="1">
    <location>
        <begin position="420"/>
        <end position="435"/>
    </location>
</feature>
<feature type="transmembrane region" description="Helical" evidence="2">
    <location>
        <begin position="137"/>
        <end position="158"/>
    </location>
</feature>
<name>A0ABP0EL22_9ASCO</name>
<keyword evidence="2" id="KW-0812">Transmembrane</keyword>
<sequence length="435" mass="49613">MESEYTAIHGLMQLLKAQNNSPADGTGIMVLVDQAHNLLGRNIPPVLTEYTLGLQPALFGGYPDKSDIVPSAIFVASFLILMFGHLFIFFKNYSRGHYFYISLSWVVYCMMRIVGFALRIVWAKDITNTRIGITSEIFLILPSEVIVSFNLILAQRIFTWRHPVGGSRKLFWGVMIQLYVVVVLVIVMTIIFQSFPSIYLLSPSMYVKYQKVVQASSILIILYSLTAIALLALAYFFKPTKKDENLYTYQPWWIESFSPFYFVKKGAANEAAATFMKRTRNHRHAIRVIAATHHHHNMVEGLSNDRGGLSHNYSLAIILVTTLFIFIGSVGRAVALFENKYKKDQGAICHPVVMYICWGLLEVIINLLYLIGRVDLRFYRPDRLPLDVRSIITAEQSLYQSETGTMSEYDVDSGSNSQEYKQEKVHKETDSEFVF</sequence>
<dbReference type="Proteomes" id="UP001497600">
    <property type="component" value="Chromosome H"/>
</dbReference>
<accession>A0ABP0EL22</accession>
<keyword evidence="2" id="KW-0472">Membrane</keyword>
<organism evidence="3 4">
    <name type="scientific">[Candida] anglica</name>
    <dbReference type="NCBI Taxonomy" id="148631"/>
    <lineage>
        <taxon>Eukaryota</taxon>
        <taxon>Fungi</taxon>
        <taxon>Dikarya</taxon>
        <taxon>Ascomycota</taxon>
        <taxon>Saccharomycotina</taxon>
        <taxon>Pichiomycetes</taxon>
        <taxon>Debaryomycetaceae</taxon>
        <taxon>Kurtzmaniella</taxon>
    </lineage>
</organism>
<evidence type="ECO:0000256" key="1">
    <source>
        <dbReference type="SAM" id="MobiDB-lite"/>
    </source>
</evidence>
<dbReference type="EMBL" id="OZ004260">
    <property type="protein sequence ID" value="CAK7921657.1"/>
    <property type="molecule type" value="Genomic_DNA"/>
</dbReference>
<evidence type="ECO:0000313" key="4">
    <source>
        <dbReference type="Proteomes" id="UP001497600"/>
    </source>
</evidence>
<feature type="region of interest" description="Disordered" evidence="1">
    <location>
        <begin position="403"/>
        <end position="435"/>
    </location>
</feature>